<dbReference type="RefSeq" id="WP_156113729.1">
    <property type="nucleotide sequence ID" value="NZ_CALICV010000121.1"/>
</dbReference>
<reference evidence="1 2" key="1">
    <citation type="journal article" date="2015" name="Nat. Commun.">
        <title>Production of butyrate from lysine and the Amadori product fructoselysine by a human gut commensal.</title>
        <authorList>
            <person name="Bui T.P."/>
            <person name="Ritari J."/>
            <person name="Boeren S."/>
            <person name="de Waard P."/>
            <person name="Plugge C.M."/>
            <person name="de Vos W.M."/>
        </authorList>
    </citation>
    <scope>NUCLEOTIDE SEQUENCE [LARGE SCALE GENOMIC DNA]</scope>
    <source>
        <strain evidence="1 2">AF211</strain>
    </source>
</reference>
<dbReference type="AlphaFoldDB" id="A0A0S2W865"/>
<reference evidence="2" key="2">
    <citation type="submission" date="2015-04" db="EMBL/GenBank/DDBJ databases">
        <title>A butyrogenic pathway from the amino acid lysine in a human gut commensal.</title>
        <authorList>
            <person name="de Vos W.M."/>
            <person name="Bui N.T.P."/>
            <person name="Plugge C.M."/>
            <person name="Ritari J."/>
        </authorList>
    </citation>
    <scope>NUCLEOTIDE SEQUENCE [LARGE SCALE GENOMIC DNA]</scope>
    <source>
        <strain evidence="2">AF211</strain>
    </source>
</reference>
<proteinExistence type="predicted"/>
<gene>
    <name evidence="1" type="ORF">IB211_03096</name>
</gene>
<name>A0A0S2W865_9FIRM</name>
<accession>A0A0S2W865</accession>
<dbReference type="EMBL" id="CP011307">
    <property type="protein sequence ID" value="ALP95487.1"/>
    <property type="molecule type" value="Genomic_DNA"/>
</dbReference>
<dbReference type="KEGG" id="ibu:IB211_03096"/>
<evidence type="ECO:0000313" key="2">
    <source>
        <dbReference type="Proteomes" id="UP000064844"/>
    </source>
</evidence>
<organism evidence="1 2">
    <name type="scientific">Intestinimonas butyriciproducens</name>
    <dbReference type="NCBI Taxonomy" id="1297617"/>
    <lineage>
        <taxon>Bacteria</taxon>
        <taxon>Bacillati</taxon>
        <taxon>Bacillota</taxon>
        <taxon>Clostridia</taxon>
        <taxon>Eubacteriales</taxon>
        <taxon>Intestinimonas</taxon>
    </lineage>
</organism>
<evidence type="ECO:0000313" key="1">
    <source>
        <dbReference type="EMBL" id="ALP95487.1"/>
    </source>
</evidence>
<sequence length="56" mass="6177">MAHPGVGAEWYQERIQKGRSPYQARKEVAKLLGHGRDDVTHIYLASLKKKGGDGDG</sequence>
<dbReference type="Proteomes" id="UP000064844">
    <property type="component" value="Chromosome"/>
</dbReference>
<keyword evidence="2" id="KW-1185">Reference proteome</keyword>
<protein>
    <submittedName>
        <fullName evidence="1">Uncharacterized protein</fullName>
    </submittedName>
</protein>